<proteinExistence type="predicted"/>
<dbReference type="Proteomes" id="UP000326907">
    <property type="component" value="Unassembled WGS sequence"/>
</dbReference>
<feature type="compositionally biased region" description="Low complexity" evidence="1">
    <location>
        <begin position="29"/>
        <end position="48"/>
    </location>
</feature>
<comment type="caution">
    <text evidence="2">The sequence shown here is derived from an EMBL/GenBank/DDBJ whole genome shotgun (WGS) entry which is preliminary data.</text>
</comment>
<name>A0A5N5EQC0_9ACTN</name>
<dbReference type="EMBL" id="VYUA01000054">
    <property type="protein sequence ID" value="KAB2588254.1"/>
    <property type="molecule type" value="Genomic_DNA"/>
</dbReference>
<protein>
    <submittedName>
        <fullName evidence="2">Uncharacterized protein</fullName>
    </submittedName>
</protein>
<evidence type="ECO:0000313" key="3">
    <source>
        <dbReference type="Proteomes" id="UP000326907"/>
    </source>
</evidence>
<reference evidence="2 3" key="1">
    <citation type="submission" date="2019-09" db="EMBL/GenBank/DDBJ databases">
        <authorList>
            <person name="Liu P."/>
        </authorList>
    </citation>
    <scope>NUCLEOTIDE SEQUENCE [LARGE SCALE GENOMIC DNA]</scope>
    <source>
        <strain evidence="2 3">TRM68085</strain>
    </source>
</reference>
<sequence>MTDATRAQHQHREPGGHPHAPARPLVLLPGADRPAGLRRAAARGSGAGAWRALRRAGSGHGRRHLRVVTAGRHLRGARGPSHGRPIRSPPRPATRRRAHRCPPFAVTWRPNNAPSRGARLLGAEPLAPPRTP</sequence>
<feature type="region of interest" description="Disordered" evidence="1">
    <location>
        <begin position="74"/>
        <end position="132"/>
    </location>
</feature>
<feature type="region of interest" description="Disordered" evidence="1">
    <location>
        <begin position="1"/>
        <end position="48"/>
    </location>
</feature>
<gene>
    <name evidence="2" type="ORF">F5983_33470</name>
</gene>
<accession>A0A5N5EQC0</accession>
<evidence type="ECO:0000313" key="2">
    <source>
        <dbReference type="EMBL" id="KAB2588254.1"/>
    </source>
</evidence>
<organism evidence="2 3">
    <name type="scientific">Streptomyces arboris</name>
    <dbReference type="NCBI Taxonomy" id="2600619"/>
    <lineage>
        <taxon>Bacteria</taxon>
        <taxon>Bacillati</taxon>
        <taxon>Actinomycetota</taxon>
        <taxon>Actinomycetes</taxon>
        <taxon>Kitasatosporales</taxon>
        <taxon>Streptomycetaceae</taxon>
        <taxon>Streptomyces</taxon>
    </lineage>
</organism>
<keyword evidence="3" id="KW-1185">Reference proteome</keyword>
<dbReference type="AlphaFoldDB" id="A0A5N5EQC0"/>
<evidence type="ECO:0000256" key="1">
    <source>
        <dbReference type="SAM" id="MobiDB-lite"/>
    </source>
</evidence>